<keyword evidence="10" id="KW-1185">Reference proteome</keyword>
<dbReference type="InterPro" id="IPR013876">
    <property type="entry name" value="TFIIH_BTF_p62_N"/>
</dbReference>
<evidence type="ECO:0000256" key="3">
    <source>
        <dbReference type="ARBA" id="ARBA00022737"/>
    </source>
</evidence>
<protein>
    <submittedName>
        <fullName evidence="9">RNA polymerase II transcription factor B subunit 1</fullName>
    </submittedName>
</protein>
<dbReference type="PROSITE" id="PS50858">
    <property type="entry name" value="BSD"/>
    <property type="match status" value="1"/>
</dbReference>
<dbReference type="Pfam" id="PF03909">
    <property type="entry name" value="BSD"/>
    <property type="match status" value="2"/>
</dbReference>
<evidence type="ECO:0000256" key="5">
    <source>
        <dbReference type="ARBA" id="ARBA00023163"/>
    </source>
</evidence>
<evidence type="ECO:0000256" key="7">
    <source>
        <dbReference type="SAM" id="MobiDB-lite"/>
    </source>
</evidence>
<comment type="caution">
    <text evidence="9">The sequence shown here is derived from an EMBL/GenBank/DDBJ whole genome shotgun (WGS) entry which is preliminary data.</text>
</comment>
<keyword evidence="6" id="KW-0539">Nucleus</keyword>
<dbReference type="SUPFAM" id="SSF50729">
    <property type="entry name" value="PH domain-like"/>
    <property type="match status" value="1"/>
</dbReference>
<proteinExistence type="inferred from homology"/>
<sequence>MSEAAAQYKKKDGKITVSADGRTVSWKANSGDLAVDVEIAAITNLQQTPATSAKASIKIVVQQPDQTDNHTFTFTSATARDDQQSITAVLRKCIEDAKAKAAAPIAIPAAATPTPVSDNGGASAAMTMAQTLVGTPKEPKEEDSYDNAKLLGDIALQRSLLNSNPALRHRFDQALRDKPDTISIIQFSNQFWATRVHLLRSHAVENTQGAGTYNVLSVVKPYLDKEGKVKLDVSKEQIVLIFAQHPLVKKVYNENVPPLSEGEFWSRFFHSRLLKKLRGERIKENVDPIDPKLDKYLNFNESANDAPQLLVPSVPRFLDVEGNEQNHSQRLGNQPDLSMRPATNEKVPILRVLNRMSEKMMAEVPPSDGADRHGPAGMDEETYNQLELRDLQRAADDNRIVLKLQDQSRFFSAGQGVHTSSSAATYAKRTPAQALSMVQQECQSIGAGQAQNGGLDLHSLAKVEDESSSDEESGVPKKPKVGSRSSRAGATSQIIKAIHQRQRHGDDYLSSQAAMSSEQARQLGISESVLDNLAMAHNTTVEFLHYFWAVYYSGDAERANEVAKLIETLDKSLDRIKAVADTAEADRAAQIQRIQRDNDEYTQRTGRKRKFNPNSIKGGARAVHGLVEPLVRAINAARQQYQTVLQEQLAQSQRLNAS</sequence>
<feature type="domain" description="BSD" evidence="8">
    <location>
        <begin position="225"/>
        <end position="276"/>
    </location>
</feature>
<gene>
    <name evidence="9" type="primary">TFB1</name>
    <name evidence="9" type="ORF">SLS60_011730</name>
</gene>
<feature type="region of interest" description="Disordered" evidence="7">
    <location>
        <begin position="324"/>
        <end position="343"/>
    </location>
</feature>
<accession>A0ABR3QHV2</accession>
<dbReference type="Pfam" id="PF08567">
    <property type="entry name" value="PH_TFIIH"/>
    <property type="match status" value="1"/>
</dbReference>
<keyword evidence="4" id="KW-0805">Transcription regulation</keyword>
<evidence type="ECO:0000256" key="2">
    <source>
        <dbReference type="ARBA" id="ARBA00009448"/>
    </source>
</evidence>
<dbReference type="Gene3D" id="2.30.29.30">
    <property type="entry name" value="Pleckstrin-homology domain (PH domain)/Phosphotyrosine-binding domain (PTB)"/>
    <property type="match status" value="1"/>
</dbReference>
<evidence type="ECO:0000256" key="1">
    <source>
        <dbReference type="ARBA" id="ARBA00004123"/>
    </source>
</evidence>
<reference evidence="9 10" key="1">
    <citation type="submission" date="2024-02" db="EMBL/GenBank/DDBJ databases">
        <title>De novo assembly and annotation of 12 fungi associated with fruit tree decline syndrome in Ontario, Canada.</title>
        <authorList>
            <person name="Sulman M."/>
            <person name="Ellouze W."/>
            <person name="Ilyukhin E."/>
        </authorList>
    </citation>
    <scope>NUCLEOTIDE SEQUENCE [LARGE SCALE GENOMIC DNA]</scope>
    <source>
        <strain evidence="9 10">M42-189</strain>
    </source>
</reference>
<evidence type="ECO:0000313" key="9">
    <source>
        <dbReference type="EMBL" id="KAL1591731.1"/>
    </source>
</evidence>
<feature type="region of interest" description="Disordered" evidence="7">
    <location>
        <begin position="463"/>
        <end position="490"/>
    </location>
</feature>
<evidence type="ECO:0000256" key="4">
    <source>
        <dbReference type="ARBA" id="ARBA00023015"/>
    </source>
</evidence>
<dbReference type="InterPro" id="IPR005607">
    <property type="entry name" value="BSD_dom"/>
</dbReference>
<evidence type="ECO:0000256" key="6">
    <source>
        <dbReference type="ARBA" id="ARBA00023242"/>
    </source>
</evidence>
<dbReference type="CDD" id="cd13229">
    <property type="entry name" value="PH_TFIIH"/>
    <property type="match status" value="1"/>
</dbReference>
<keyword evidence="3" id="KW-0677">Repeat</keyword>
<dbReference type="PANTHER" id="PTHR12856">
    <property type="entry name" value="TRANSCRIPTION INITIATION FACTOR IIH-RELATED"/>
    <property type="match status" value="1"/>
</dbReference>
<dbReference type="Proteomes" id="UP001521785">
    <property type="component" value="Unassembled WGS sequence"/>
</dbReference>
<organism evidence="9 10">
    <name type="scientific">Paraconiothyrium brasiliense</name>
    <dbReference type="NCBI Taxonomy" id="300254"/>
    <lineage>
        <taxon>Eukaryota</taxon>
        <taxon>Fungi</taxon>
        <taxon>Dikarya</taxon>
        <taxon>Ascomycota</taxon>
        <taxon>Pezizomycotina</taxon>
        <taxon>Dothideomycetes</taxon>
        <taxon>Pleosporomycetidae</taxon>
        <taxon>Pleosporales</taxon>
        <taxon>Massarineae</taxon>
        <taxon>Didymosphaeriaceae</taxon>
        <taxon>Paraconiothyrium</taxon>
    </lineage>
</organism>
<evidence type="ECO:0000259" key="8">
    <source>
        <dbReference type="PROSITE" id="PS50858"/>
    </source>
</evidence>
<keyword evidence="5" id="KW-0804">Transcription</keyword>
<dbReference type="SMART" id="SM00751">
    <property type="entry name" value="BSD"/>
    <property type="match status" value="2"/>
</dbReference>
<dbReference type="InterPro" id="IPR027079">
    <property type="entry name" value="Tfb1/GTF2H1"/>
</dbReference>
<dbReference type="EMBL" id="JAKJXO020000023">
    <property type="protein sequence ID" value="KAL1591731.1"/>
    <property type="molecule type" value="Genomic_DNA"/>
</dbReference>
<dbReference type="InterPro" id="IPR011993">
    <property type="entry name" value="PH-like_dom_sf"/>
</dbReference>
<feature type="compositionally biased region" description="Polar residues" evidence="7">
    <location>
        <begin position="324"/>
        <end position="336"/>
    </location>
</feature>
<name>A0ABR3QHV2_9PLEO</name>
<comment type="subcellular location">
    <subcellularLocation>
        <location evidence="1">Nucleus</location>
    </subcellularLocation>
</comment>
<comment type="similarity">
    <text evidence="2">Belongs to the TFB1 family.</text>
</comment>
<evidence type="ECO:0000313" key="10">
    <source>
        <dbReference type="Proteomes" id="UP001521785"/>
    </source>
</evidence>